<keyword evidence="2" id="KW-1185">Reference proteome</keyword>
<dbReference type="SUPFAM" id="SSF53474">
    <property type="entry name" value="alpha/beta-Hydrolases"/>
    <property type="match status" value="1"/>
</dbReference>
<dbReference type="HOGENOM" id="CLU_070121_0_0_1"/>
<sequence>MSRKFNHPVVLIHGFGDIPGLTGSWAAVEEVLREEAGVPRSDILTVQIPPLNTIEERTKSAIRDITAKFPGKTVHLIAHSMGGLNARDIAARSGTDELKFKVLTVTTFGTPHDGVKALETTAFVDAVVKIFGISAPALIDMKPSVVTQFSERTRVNPDVKYFTWAGDCIVATALFATTWPFTIPHGATDCVINVSSAKWDSKYCTQLGVIRGADQSASIFLLSAINSDS</sequence>
<dbReference type="InParanoid" id="A0A0C2WYV6"/>
<evidence type="ECO:0000313" key="2">
    <source>
        <dbReference type="Proteomes" id="UP000054549"/>
    </source>
</evidence>
<dbReference type="InterPro" id="IPR029058">
    <property type="entry name" value="AB_hydrolase_fold"/>
</dbReference>
<protein>
    <recommendedName>
        <fullName evidence="3">GPI inositol-deacylase</fullName>
    </recommendedName>
</protein>
<evidence type="ECO:0000313" key="1">
    <source>
        <dbReference type="EMBL" id="KIL62021.1"/>
    </source>
</evidence>
<evidence type="ECO:0008006" key="3">
    <source>
        <dbReference type="Google" id="ProtNLM"/>
    </source>
</evidence>
<name>A0A0C2WYV6_AMAMK</name>
<reference evidence="1 2" key="1">
    <citation type="submission" date="2014-04" db="EMBL/GenBank/DDBJ databases">
        <title>Evolutionary Origins and Diversification of the Mycorrhizal Mutualists.</title>
        <authorList>
            <consortium name="DOE Joint Genome Institute"/>
            <consortium name="Mycorrhizal Genomics Consortium"/>
            <person name="Kohler A."/>
            <person name="Kuo A."/>
            <person name="Nagy L.G."/>
            <person name="Floudas D."/>
            <person name="Copeland A."/>
            <person name="Barry K.W."/>
            <person name="Cichocki N."/>
            <person name="Veneault-Fourrey C."/>
            <person name="LaButti K."/>
            <person name="Lindquist E.A."/>
            <person name="Lipzen A."/>
            <person name="Lundell T."/>
            <person name="Morin E."/>
            <person name="Murat C."/>
            <person name="Riley R."/>
            <person name="Ohm R."/>
            <person name="Sun H."/>
            <person name="Tunlid A."/>
            <person name="Henrissat B."/>
            <person name="Grigoriev I.V."/>
            <person name="Hibbett D.S."/>
            <person name="Martin F."/>
        </authorList>
    </citation>
    <scope>NUCLEOTIDE SEQUENCE [LARGE SCALE GENOMIC DNA]</scope>
    <source>
        <strain evidence="1 2">Koide BX008</strain>
    </source>
</reference>
<dbReference type="Pfam" id="PF02089">
    <property type="entry name" value="Palm_thioest"/>
    <property type="match status" value="1"/>
</dbReference>
<dbReference type="Gene3D" id="3.40.50.1820">
    <property type="entry name" value="alpha/beta hydrolase"/>
    <property type="match status" value="1"/>
</dbReference>
<organism evidence="1 2">
    <name type="scientific">Amanita muscaria (strain Koide BX008)</name>
    <dbReference type="NCBI Taxonomy" id="946122"/>
    <lineage>
        <taxon>Eukaryota</taxon>
        <taxon>Fungi</taxon>
        <taxon>Dikarya</taxon>
        <taxon>Basidiomycota</taxon>
        <taxon>Agaricomycotina</taxon>
        <taxon>Agaricomycetes</taxon>
        <taxon>Agaricomycetidae</taxon>
        <taxon>Agaricales</taxon>
        <taxon>Pluteineae</taxon>
        <taxon>Amanitaceae</taxon>
        <taxon>Amanita</taxon>
    </lineage>
</organism>
<accession>A0A0C2WYV6</accession>
<proteinExistence type="predicted"/>
<gene>
    <name evidence="1" type="ORF">M378DRAFT_807333</name>
</gene>
<dbReference type="EMBL" id="KN818276">
    <property type="protein sequence ID" value="KIL62021.1"/>
    <property type="molecule type" value="Genomic_DNA"/>
</dbReference>
<dbReference type="OrthoDB" id="5592486at2759"/>
<dbReference type="Proteomes" id="UP000054549">
    <property type="component" value="Unassembled WGS sequence"/>
</dbReference>
<dbReference type="AlphaFoldDB" id="A0A0C2WYV6"/>